<sequence>MDHLPHGPSHRSAGPQGRQPGPDRGHLPATDAPAARQPQCAGVQVPAAGLYTEDDFVLGLCDAEVPGTANAFAFFFGGDGPEARTFT</sequence>
<protein>
    <submittedName>
        <fullName evidence="2">Uncharacterized protein</fullName>
    </submittedName>
</protein>
<dbReference type="Proteomes" id="UP000286746">
    <property type="component" value="Unassembled WGS sequence"/>
</dbReference>
<organism evidence="2 3">
    <name type="scientific">Streptomyces paromomycinus</name>
    <name type="common">Streptomyces rimosus subsp. paromomycinus</name>
    <dbReference type="NCBI Taxonomy" id="92743"/>
    <lineage>
        <taxon>Bacteria</taxon>
        <taxon>Bacillati</taxon>
        <taxon>Actinomycetota</taxon>
        <taxon>Actinomycetes</taxon>
        <taxon>Kitasatosporales</taxon>
        <taxon>Streptomycetaceae</taxon>
        <taxon>Streptomyces</taxon>
    </lineage>
</organism>
<evidence type="ECO:0000256" key="1">
    <source>
        <dbReference type="SAM" id="MobiDB-lite"/>
    </source>
</evidence>
<dbReference type="RefSeq" id="WP_125052963.1">
    <property type="nucleotide sequence ID" value="NZ_BHZD01000001.1"/>
</dbReference>
<dbReference type="EMBL" id="BHZD01000001">
    <property type="protein sequence ID" value="GCD41790.1"/>
    <property type="molecule type" value="Genomic_DNA"/>
</dbReference>
<feature type="region of interest" description="Disordered" evidence="1">
    <location>
        <begin position="1"/>
        <end position="40"/>
    </location>
</feature>
<evidence type="ECO:0000313" key="2">
    <source>
        <dbReference type="EMBL" id="GCD41790.1"/>
    </source>
</evidence>
<name>A0A401VXI6_STREY</name>
<proteinExistence type="predicted"/>
<gene>
    <name evidence="2" type="ORF">GKJPGBOP_01447</name>
</gene>
<keyword evidence="3" id="KW-1185">Reference proteome</keyword>
<accession>A0A401VXI6</accession>
<reference evidence="2 3" key="1">
    <citation type="submission" date="2018-11" db="EMBL/GenBank/DDBJ databases">
        <title>Whole genome sequence of Streptomyces paromomycinus NBRC 15454(T).</title>
        <authorList>
            <person name="Komaki H."/>
            <person name="Tamura T."/>
        </authorList>
    </citation>
    <scope>NUCLEOTIDE SEQUENCE [LARGE SCALE GENOMIC DNA]</scope>
    <source>
        <strain evidence="2 3">NBRC 15454</strain>
    </source>
</reference>
<evidence type="ECO:0000313" key="3">
    <source>
        <dbReference type="Proteomes" id="UP000286746"/>
    </source>
</evidence>
<dbReference type="AlphaFoldDB" id="A0A401VXI6"/>
<comment type="caution">
    <text evidence="2">The sequence shown here is derived from an EMBL/GenBank/DDBJ whole genome shotgun (WGS) entry which is preliminary data.</text>
</comment>